<evidence type="ECO:0000256" key="3">
    <source>
        <dbReference type="ARBA" id="ARBA00022448"/>
    </source>
</evidence>
<dbReference type="PANTHER" id="PTHR34501">
    <property type="entry name" value="PROTEIN YDDL-RELATED"/>
    <property type="match status" value="1"/>
</dbReference>
<name>A0ABT6APL6_9BURK</name>
<feature type="chain" id="PRO_5046783026" evidence="11">
    <location>
        <begin position="23"/>
        <end position="375"/>
    </location>
</feature>
<evidence type="ECO:0000256" key="2">
    <source>
        <dbReference type="ARBA" id="ARBA00011233"/>
    </source>
</evidence>
<evidence type="ECO:0000256" key="5">
    <source>
        <dbReference type="ARBA" id="ARBA00022692"/>
    </source>
</evidence>
<dbReference type="Pfam" id="PF13609">
    <property type="entry name" value="Porin_4"/>
    <property type="match status" value="1"/>
</dbReference>
<dbReference type="Gene3D" id="2.40.160.10">
    <property type="entry name" value="Porin"/>
    <property type="match status" value="1"/>
</dbReference>
<feature type="signal peptide" evidence="11">
    <location>
        <begin position="1"/>
        <end position="22"/>
    </location>
</feature>
<evidence type="ECO:0000256" key="9">
    <source>
        <dbReference type="ARBA" id="ARBA00023136"/>
    </source>
</evidence>
<proteinExistence type="predicted"/>
<feature type="domain" description="Porin" evidence="12">
    <location>
        <begin position="13"/>
        <end position="346"/>
    </location>
</feature>
<comment type="caution">
    <text evidence="13">The sequence shown here is derived from an EMBL/GenBank/DDBJ whole genome shotgun (WGS) entry which is preliminary data.</text>
</comment>
<evidence type="ECO:0000256" key="6">
    <source>
        <dbReference type="ARBA" id="ARBA00022729"/>
    </source>
</evidence>
<dbReference type="Proteomes" id="UP001216674">
    <property type="component" value="Unassembled WGS sequence"/>
</dbReference>
<dbReference type="RefSeq" id="WP_276265448.1">
    <property type="nucleotide sequence ID" value="NZ_JARJLM010000264.1"/>
</dbReference>
<dbReference type="PANTHER" id="PTHR34501:SF9">
    <property type="entry name" value="MAJOR OUTER MEMBRANE PROTEIN P.IA"/>
    <property type="match status" value="1"/>
</dbReference>
<keyword evidence="8" id="KW-0626">Porin</keyword>
<reference evidence="13 14" key="1">
    <citation type="submission" date="2023-03" db="EMBL/GenBank/DDBJ databases">
        <title>Draft assemblies of triclosan tolerant bacteria isolated from returned activated sludge.</title>
        <authorList>
            <person name="Van Hamelsveld S."/>
        </authorList>
    </citation>
    <scope>NUCLEOTIDE SEQUENCE [LARGE SCALE GENOMIC DNA]</scope>
    <source>
        <strain evidence="13 14">GW210010_S58</strain>
    </source>
</reference>
<keyword evidence="14" id="KW-1185">Reference proteome</keyword>
<dbReference type="InterPro" id="IPR050298">
    <property type="entry name" value="Gram-neg_bact_OMP"/>
</dbReference>
<keyword evidence="4" id="KW-1134">Transmembrane beta strand</keyword>
<keyword evidence="10" id="KW-0998">Cell outer membrane</keyword>
<keyword evidence="7" id="KW-0406">Ion transport</keyword>
<dbReference type="EMBL" id="JARJLM010000264">
    <property type="protein sequence ID" value="MDF3834343.1"/>
    <property type="molecule type" value="Genomic_DNA"/>
</dbReference>
<keyword evidence="9" id="KW-0472">Membrane</keyword>
<sequence length="375" mass="38969">MKAKTAATCGITVALLCSGASAQSSVTIFGVMDLSVMYAKGGSTSATTMSSSGLGASQFGFRGTEDLGGGLKAGFWLESGLNPDTGSGQLTNTNNQPNGFTGGGGLTFNRRSYVSFSGPFGQLRMGRDFVPTHYNIFEFDPFNANGVARAAAFTFSTVGTGNLPTTVVASNSISYWLPPTLGGLYGMAMVARGENPSNTGNASDGNMVSGRLGWSSGPFDIAGALGRTRYASTTTLGDYTHGNLGAAWDLGVARLFALYNLSKIGIVGGDVRKHTLEVGAHIPVGQAGRLRLSYARLDDRSSSALTNANGSQRNANDASLWAIGYVYNLSKRTSLYGTYARIANRGQAAYLVTGGVAPSPGRQSSGLELGMRHSF</sequence>
<organism evidence="13 14">
    <name type="scientific">Cupriavidus basilensis</name>
    <dbReference type="NCBI Taxonomy" id="68895"/>
    <lineage>
        <taxon>Bacteria</taxon>
        <taxon>Pseudomonadati</taxon>
        <taxon>Pseudomonadota</taxon>
        <taxon>Betaproteobacteria</taxon>
        <taxon>Burkholderiales</taxon>
        <taxon>Burkholderiaceae</taxon>
        <taxon>Cupriavidus</taxon>
    </lineage>
</organism>
<evidence type="ECO:0000256" key="8">
    <source>
        <dbReference type="ARBA" id="ARBA00023114"/>
    </source>
</evidence>
<dbReference type="InterPro" id="IPR023614">
    <property type="entry name" value="Porin_dom_sf"/>
</dbReference>
<keyword evidence="6 11" id="KW-0732">Signal</keyword>
<comment type="subunit">
    <text evidence="2">Homotrimer.</text>
</comment>
<dbReference type="CDD" id="cd00342">
    <property type="entry name" value="gram_neg_porins"/>
    <property type="match status" value="1"/>
</dbReference>
<evidence type="ECO:0000313" key="14">
    <source>
        <dbReference type="Proteomes" id="UP001216674"/>
    </source>
</evidence>
<evidence type="ECO:0000256" key="4">
    <source>
        <dbReference type="ARBA" id="ARBA00022452"/>
    </source>
</evidence>
<evidence type="ECO:0000259" key="12">
    <source>
        <dbReference type="Pfam" id="PF13609"/>
    </source>
</evidence>
<keyword evidence="3" id="KW-0813">Transport</keyword>
<comment type="subcellular location">
    <subcellularLocation>
        <location evidence="1">Cell outer membrane</location>
        <topology evidence="1">Multi-pass membrane protein</topology>
    </subcellularLocation>
</comment>
<dbReference type="SUPFAM" id="SSF56935">
    <property type="entry name" value="Porins"/>
    <property type="match status" value="1"/>
</dbReference>
<keyword evidence="5" id="KW-0812">Transmembrane</keyword>
<protein>
    <submittedName>
        <fullName evidence="13">Porin</fullName>
    </submittedName>
</protein>
<gene>
    <name evidence="13" type="ORF">P3W85_15475</name>
</gene>
<dbReference type="InterPro" id="IPR033900">
    <property type="entry name" value="Gram_neg_porin_domain"/>
</dbReference>
<evidence type="ECO:0000313" key="13">
    <source>
        <dbReference type="EMBL" id="MDF3834343.1"/>
    </source>
</evidence>
<evidence type="ECO:0000256" key="11">
    <source>
        <dbReference type="SAM" id="SignalP"/>
    </source>
</evidence>
<evidence type="ECO:0000256" key="1">
    <source>
        <dbReference type="ARBA" id="ARBA00004571"/>
    </source>
</evidence>
<accession>A0ABT6APL6</accession>
<evidence type="ECO:0000256" key="10">
    <source>
        <dbReference type="ARBA" id="ARBA00023237"/>
    </source>
</evidence>
<evidence type="ECO:0000256" key="7">
    <source>
        <dbReference type="ARBA" id="ARBA00023065"/>
    </source>
</evidence>